<gene>
    <name evidence="2" type="primary">PLESTBF000470</name>
    <name evidence="2" type="ORF">PLESTB_000967700</name>
</gene>
<reference evidence="2 3" key="1">
    <citation type="journal article" date="2023" name="Commun. Biol.">
        <title>Reorganization of the ancestral sex-determining regions during the evolution of trioecy in Pleodorina starrii.</title>
        <authorList>
            <person name="Takahashi K."/>
            <person name="Suzuki S."/>
            <person name="Kawai-Toyooka H."/>
            <person name="Yamamoto K."/>
            <person name="Hamaji T."/>
            <person name="Ootsuki R."/>
            <person name="Yamaguchi H."/>
            <person name="Kawachi M."/>
            <person name="Higashiyama T."/>
            <person name="Nozaki H."/>
        </authorList>
    </citation>
    <scope>NUCLEOTIDE SEQUENCE [LARGE SCALE GENOMIC DNA]</scope>
    <source>
        <strain evidence="2 3">NIES-4479</strain>
    </source>
</reference>
<dbReference type="Proteomes" id="UP001165080">
    <property type="component" value="Unassembled WGS sequence"/>
</dbReference>
<dbReference type="AlphaFoldDB" id="A0A9W6BPB8"/>
<comment type="caution">
    <text evidence="2">The sequence shown here is derived from an EMBL/GenBank/DDBJ whole genome shotgun (WGS) entry which is preliminary data.</text>
</comment>
<feature type="region of interest" description="Disordered" evidence="1">
    <location>
        <begin position="168"/>
        <end position="235"/>
    </location>
</feature>
<proteinExistence type="predicted"/>
<dbReference type="EMBL" id="BRXU01000012">
    <property type="protein sequence ID" value="GLC55282.1"/>
    <property type="molecule type" value="Genomic_DNA"/>
</dbReference>
<feature type="compositionally biased region" description="Low complexity" evidence="1">
    <location>
        <begin position="174"/>
        <end position="208"/>
    </location>
</feature>
<feature type="compositionally biased region" description="Basic residues" evidence="1">
    <location>
        <begin position="424"/>
        <end position="437"/>
    </location>
</feature>
<feature type="compositionally biased region" description="Low complexity" evidence="1">
    <location>
        <begin position="378"/>
        <end position="391"/>
    </location>
</feature>
<sequence>MLIFLQYACLYHAGVIHASGASTLRAGSDSSASLQVKPSTGRSRYSATQLFVRELLVIGRSPPVVNMDMDSSFACGGWPSMHQPVDWDYTGFLPDMFAPLQASSPVPQQQQNPQQQQQQTAVNTTTMVPGPPTYATFHGTWASSMHQPVDWEVPAMLSATQPAVQPLQAATSNVATQQQPAPSAVAPASAQPASSVLAPAATATGAVAKEPGSNNSNKRERGARRAKSATLRPQQQQMLDLQKKLDALLQEHAVVEAENERLKTRLRVLEAVLPVRQQQARWAQSAAAAATARIAAQPTDPVIASLLDLATSGPSSCATSPARGEAATPACAGCGTGGVDAAGGGCTADDAPAAAAAQGDNMATGSPPLAAAHAEPASSSCGTTCTTTSGSHPPAARGFGHHRSCSVNTNTRGCGGGGGGAARTGHHAHPPHRHHSQHSLGAHGGGASSRDPHSDSHTRWLEAWRGWVREAALLLQAYDARPNDHYLNRLDEAFTKLKSEVVFLGLRHPELVCNMRCVNLETGAEQEFPPDNFWSLVVAGMKLDAQQVANCKSALGLYRERMSVVLAERRSLAAQMSTCLTALQLEEADGRALPGSMRREQLTLDAEEAASALDANVAMEGHTTSLARDLLGSNLFSRLQVARACVLSYPYFPDALAIITAAVGDDGAAPLSVPAQPTKSGDAAQPQAQS</sequence>
<evidence type="ECO:0000313" key="2">
    <source>
        <dbReference type="EMBL" id="GLC55282.1"/>
    </source>
</evidence>
<name>A0A9W6BPB8_9CHLO</name>
<organism evidence="2 3">
    <name type="scientific">Pleodorina starrii</name>
    <dbReference type="NCBI Taxonomy" id="330485"/>
    <lineage>
        <taxon>Eukaryota</taxon>
        <taxon>Viridiplantae</taxon>
        <taxon>Chlorophyta</taxon>
        <taxon>core chlorophytes</taxon>
        <taxon>Chlorophyceae</taxon>
        <taxon>CS clade</taxon>
        <taxon>Chlamydomonadales</taxon>
        <taxon>Volvocaceae</taxon>
        <taxon>Pleodorina</taxon>
    </lineage>
</organism>
<accession>A0A9W6BPB8</accession>
<keyword evidence="3" id="KW-1185">Reference proteome</keyword>
<protein>
    <submittedName>
        <fullName evidence="2">Uncharacterized protein</fullName>
    </submittedName>
</protein>
<feature type="region of interest" description="Disordered" evidence="1">
    <location>
        <begin position="358"/>
        <end position="395"/>
    </location>
</feature>
<feature type="region of interest" description="Disordered" evidence="1">
    <location>
        <begin position="415"/>
        <end position="456"/>
    </location>
</feature>
<evidence type="ECO:0000256" key="1">
    <source>
        <dbReference type="SAM" id="MobiDB-lite"/>
    </source>
</evidence>
<evidence type="ECO:0000313" key="3">
    <source>
        <dbReference type="Proteomes" id="UP001165080"/>
    </source>
</evidence>